<name>A0A4Y2M5W1_ARAVE</name>
<accession>A0A4Y2M5W1</accession>
<organism evidence="1 2">
    <name type="scientific">Araneus ventricosus</name>
    <name type="common">Orbweaver spider</name>
    <name type="synonym">Epeira ventricosa</name>
    <dbReference type="NCBI Taxonomy" id="182803"/>
    <lineage>
        <taxon>Eukaryota</taxon>
        <taxon>Metazoa</taxon>
        <taxon>Ecdysozoa</taxon>
        <taxon>Arthropoda</taxon>
        <taxon>Chelicerata</taxon>
        <taxon>Arachnida</taxon>
        <taxon>Araneae</taxon>
        <taxon>Araneomorphae</taxon>
        <taxon>Entelegynae</taxon>
        <taxon>Araneoidea</taxon>
        <taxon>Araneidae</taxon>
        <taxon>Araneus</taxon>
    </lineage>
</organism>
<evidence type="ECO:0000313" key="1">
    <source>
        <dbReference type="EMBL" id="GBN21056.1"/>
    </source>
</evidence>
<dbReference type="Proteomes" id="UP000499080">
    <property type="component" value="Unassembled WGS sequence"/>
</dbReference>
<protein>
    <submittedName>
        <fullName evidence="1">Uncharacterized protein</fullName>
    </submittedName>
</protein>
<keyword evidence="2" id="KW-1185">Reference proteome</keyword>
<dbReference type="AlphaFoldDB" id="A0A4Y2M5W1"/>
<sequence length="291" mass="33619">MYAYDQYRRPTSNKVKSPFFYEYGFHHDGIVIGKFAAEGQAPEIIRKHTDFDKSESHFDIKIHPYINNQYVWSMFKELDNSPTAPILWKSNQFTLTTDDADIGILCLKQFLSIGVYLFSKGTGKKFGFQLFFRLRKIQAEIRVQRLMDREIGRPVPVLSHLGETGDALSNEANDFWDNDIAGTQGDQMFVLPNQSPLRTPPVIENIKNNRKKRTDDSITCPPVIENIKKIVKNKQMIPWKMLFLNYKMAKTPITTILFSDDCSCRSKVPDLRSDNPQISSAVRVTSRRRNK</sequence>
<gene>
    <name evidence="1" type="ORF">AVEN_146941_1</name>
</gene>
<comment type="caution">
    <text evidence="1">The sequence shown here is derived from an EMBL/GenBank/DDBJ whole genome shotgun (WGS) entry which is preliminary data.</text>
</comment>
<reference evidence="1 2" key="1">
    <citation type="journal article" date="2019" name="Sci. Rep.">
        <title>Orb-weaving spider Araneus ventricosus genome elucidates the spidroin gene catalogue.</title>
        <authorList>
            <person name="Kono N."/>
            <person name="Nakamura H."/>
            <person name="Ohtoshi R."/>
            <person name="Moran D.A.P."/>
            <person name="Shinohara A."/>
            <person name="Yoshida Y."/>
            <person name="Fujiwara M."/>
            <person name="Mori M."/>
            <person name="Tomita M."/>
            <person name="Arakawa K."/>
        </authorList>
    </citation>
    <scope>NUCLEOTIDE SEQUENCE [LARGE SCALE GENOMIC DNA]</scope>
</reference>
<dbReference type="EMBL" id="BGPR01006686">
    <property type="protein sequence ID" value="GBN21056.1"/>
    <property type="molecule type" value="Genomic_DNA"/>
</dbReference>
<evidence type="ECO:0000313" key="2">
    <source>
        <dbReference type="Proteomes" id="UP000499080"/>
    </source>
</evidence>
<proteinExistence type="predicted"/>